<dbReference type="PANTHER" id="PTHR45935:SF15">
    <property type="entry name" value="SCAN BOX DOMAIN-CONTAINING PROTEIN"/>
    <property type="match status" value="1"/>
</dbReference>
<accession>A0ABQ7TMH8</accession>
<evidence type="ECO:0000313" key="7">
    <source>
        <dbReference type="Proteomes" id="UP000826234"/>
    </source>
</evidence>
<evidence type="ECO:0000256" key="2">
    <source>
        <dbReference type="PROSITE-ProRule" id="PRU00042"/>
    </source>
</evidence>
<evidence type="ECO:0000256" key="1">
    <source>
        <dbReference type="ARBA" id="ARBA00023242"/>
    </source>
</evidence>
<evidence type="ECO:0000259" key="5">
    <source>
        <dbReference type="PROSITE" id="PS50804"/>
    </source>
</evidence>
<dbReference type="SUPFAM" id="SSF57667">
    <property type="entry name" value="beta-beta-alpha zinc fingers"/>
    <property type="match status" value="1"/>
</dbReference>
<feature type="compositionally biased region" description="Basic residues" evidence="3">
    <location>
        <begin position="569"/>
        <end position="584"/>
    </location>
</feature>
<feature type="compositionally biased region" description="Polar residues" evidence="3">
    <location>
        <begin position="378"/>
        <end position="387"/>
    </location>
</feature>
<feature type="region of interest" description="Disordered" evidence="3">
    <location>
        <begin position="515"/>
        <end position="639"/>
    </location>
</feature>
<dbReference type="Gene3D" id="3.30.160.60">
    <property type="entry name" value="Classic Zinc Finger"/>
    <property type="match status" value="2"/>
</dbReference>
<dbReference type="SMART" id="SM00431">
    <property type="entry name" value="SCAN"/>
    <property type="match status" value="1"/>
</dbReference>
<feature type="domain" description="SCAN box" evidence="5">
    <location>
        <begin position="135"/>
        <end position="213"/>
    </location>
</feature>
<evidence type="ECO:0000313" key="6">
    <source>
        <dbReference type="EMBL" id="KAH0630561.1"/>
    </source>
</evidence>
<feature type="region of interest" description="Disordered" evidence="3">
    <location>
        <begin position="662"/>
        <end position="685"/>
    </location>
</feature>
<comment type="caution">
    <text evidence="6">The sequence shown here is derived from an EMBL/GenBank/DDBJ whole genome shotgun (WGS) entry which is preliminary data.</text>
</comment>
<feature type="compositionally biased region" description="Basic residues" evidence="3">
    <location>
        <begin position="604"/>
        <end position="623"/>
    </location>
</feature>
<feature type="compositionally biased region" description="Basic and acidic residues" evidence="3">
    <location>
        <begin position="624"/>
        <end position="636"/>
    </location>
</feature>
<evidence type="ECO:0000259" key="4">
    <source>
        <dbReference type="PROSITE" id="PS50157"/>
    </source>
</evidence>
<dbReference type="SMART" id="SM00355">
    <property type="entry name" value="ZnF_C2H2"/>
    <property type="match status" value="2"/>
</dbReference>
<dbReference type="Gene3D" id="1.10.4020.10">
    <property type="entry name" value="DNA breaking-rejoining enzymes"/>
    <property type="match status" value="1"/>
</dbReference>
<gene>
    <name evidence="6" type="ORF">JD844_013735</name>
</gene>
<feature type="region of interest" description="Disordered" evidence="3">
    <location>
        <begin position="249"/>
        <end position="303"/>
    </location>
</feature>
<feature type="domain" description="C2H2-type" evidence="4">
    <location>
        <begin position="480"/>
        <end position="508"/>
    </location>
</feature>
<sequence>MEKTSEGPGKIPRIVQVMCFNGLPRQVNQQPDIGMNQQWEAQWQEFLRSAHAEWGNPQLMDAMPWDDTKAFLSAFEQVAEACRWPKEEWVGRLLPAMRGGVEQYFCRLDPRERQDYQKVKVALLRADAFRMESKRQHFRQCCYQELEGPRQVYSQLRELCRQWLKPEKHTKEQIMELIIKEQLLAMLPPEVQSWVQERGPEDCVETVALAEDFLLGRRHMARPWDWQEPLNVKEEPDLNQKPTCWALEQQKAGRGTSSNASEGLIPPPETISQLGQQEAIFPPRPENGEPFPTSPLGSDISVHFLALPPGDRMLSQIKTENSQEGDSETDDSFDFADPFTEETSQNIDKDQPPPGGNLHQRMEYQGTSSRGVEDPGKNSDNSLPLQGTQLDSLEHSTDIISLSPAIFEPDPISRLHLRKPDDEDRAPSLQQGVKTLRVVLTKLTGSRKGKTHRCLECGYKTEKYSDLKNHTRIHSRARPYKCHECGRSFRWQWTLHQHKQNACPQKRPVFSASFAEHQATQTGERESRKEAEIKLEDETFPDESCSYEEAAAEESMDHDEELINTMAKGLHRGGSKSYHRRQPPKSRVGGQPPKSRIGPPSKSKTGRSSKSTHRKKRRGRNPKKAREENTLPKKTNETTVAAVFHGDSTVLAMIRERWRYDKQEQKKDEIEETNETVEEANDNVTGKEAAVRARLEKFAYCKGADADQGPTELSSDNTAQAGEKRSFK</sequence>
<dbReference type="PROSITE" id="PS50157">
    <property type="entry name" value="ZINC_FINGER_C2H2_2"/>
    <property type="match status" value="2"/>
</dbReference>
<keyword evidence="7" id="KW-1185">Reference proteome</keyword>
<keyword evidence="1" id="KW-0539">Nucleus</keyword>
<proteinExistence type="predicted"/>
<feature type="compositionally biased region" description="Acidic residues" evidence="3">
    <location>
        <begin position="550"/>
        <end position="562"/>
    </location>
</feature>
<feature type="compositionally biased region" description="Acidic residues" evidence="3">
    <location>
        <begin position="323"/>
        <end position="334"/>
    </location>
</feature>
<dbReference type="InterPro" id="IPR038269">
    <property type="entry name" value="SCAN_sf"/>
</dbReference>
<feature type="domain" description="C2H2-type" evidence="4">
    <location>
        <begin position="452"/>
        <end position="479"/>
    </location>
</feature>
<dbReference type="CDD" id="cd07936">
    <property type="entry name" value="SCAN"/>
    <property type="match status" value="1"/>
</dbReference>
<dbReference type="InterPro" id="IPR036236">
    <property type="entry name" value="Znf_C2H2_sf"/>
</dbReference>
<keyword evidence="2" id="KW-0863">Zinc-finger</keyword>
<dbReference type="InterPro" id="IPR050916">
    <property type="entry name" value="SCAN-C2H2_zinc_finger"/>
</dbReference>
<feature type="compositionally biased region" description="Basic and acidic residues" evidence="3">
    <location>
        <begin position="523"/>
        <end position="537"/>
    </location>
</feature>
<dbReference type="InterPro" id="IPR013087">
    <property type="entry name" value="Znf_C2H2_type"/>
</dbReference>
<dbReference type="EMBL" id="JAIPUX010000439">
    <property type="protein sequence ID" value="KAH0630561.1"/>
    <property type="molecule type" value="Genomic_DNA"/>
</dbReference>
<dbReference type="Proteomes" id="UP000826234">
    <property type="component" value="Unassembled WGS sequence"/>
</dbReference>
<dbReference type="InterPro" id="IPR003309">
    <property type="entry name" value="SCAN_dom"/>
</dbReference>
<feature type="region of interest" description="Disordered" evidence="3">
    <location>
        <begin position="319"/>
        <end position="387"/>
    </location>
</feature>
<protein>
    <submittedName>
        <fullName evidence="6">Uncharacterized protein</fullName>
    </submittedName>
</protein>
<name>A0ABQ7TMH8_PHRPL</name>
<organism evidence="6 7">
    <name type="scientific">Phrynosoma platyrhinos</name>
    <name type="common">Desert horned lizard</name>
    <dbReference type="NCBI Taxonomy" id="52577"/>
    <lineage>
        <taxon>Eukaryota</taxon>
        <taxon>Metazoa</taxon>
        <taxon>Chordata</taxon>
        <taxon>Craniata</taxon>
        <taxon>Vertebrata</taxon>
        <taxon>Euteleostomi</taxon>
        <taxon>Lepidosauria</taxon>
        <taxon>Squamata</taxon>
        <taxon>Bifurcata</taxon>
        <taxon>Unidentata</taxon>
        <taxon>Episquamata</taxon>
        <taxon>Toxicofera</taxon>
        <taxon>Iguania</taxon>
        <taxon>Phrynosomatidae</taxon>
        <taxon>Phrynosomatinae</taxon>
        <taxon>Phrynosoma</taxon>
    </lineage>
</organism>
<reference evidence="6 7" key="1">
    <citation type="journal article" date="2022" name="Gigascience">
        <title>A chromosome-level genome assembly and annotation of the desert horned lizard, Phrynosoma platyrhinos, provides insight into chromosomal rearrangements among reptiles.</title>
        <authorList>
            <person name="Koochekian N."/>
            <person name="Ascanio A."/>
            <person name="Farleigh K."/>
            <person name="Card D.C."/>
            <person name="Schield D.R."/>
            <person name="Castoe T.A."/>
            <person name="Jezkova T."/>
        </authorList>
    </citation>
    <scope>NUCLEOTIDE SEQUENCE [LARGE SCALE GENOMIC DNA]</scope>
    <source>
        <strain evidence="6">NK-2021</strain>
    </source>
</reference>
<evidence type="ECO:0000256" key="3">
    <source>
        <dbReference type="SAM" id="MobiDB-lite"/>
    </source>
</evidence>
<keyword evidence="2" id="KW-0479">Metal-binding</keyword>
<dbReference type="PROSITE" id="PS50804">
    <property type="entry name" value="SCAN_BOX"/>
    <property type="match status" value="1"/>
</dbReference>
<keyword evidence="2" id="KW-0862">Zinc</keyword>
<feature type="compositionally biased region" description="Acidic residues" evidence="3">
    <location>
        <begin position="670"/>
        <end position="681"/>
    </location>
</feature>
<dbReference type="PANTHER" id="PTHR45935">
    <property type="entry name" value="PROTEIN ZBED8-RELATED"/>
    <property type="match status" value="1"/>
</dbReference>
<dbReference type="SUPFAM" id="SSF47353">
    <property type="entry name" value="Retrovirus capsid dimerization domain-like"/>
    <property type="match status" value="1"/>
</dbReference>
<dbReference type="Pfam" id="PF02023">
    <property type="entry name" value="SCAN"/>
    <property type="match status" value="1"/>
</dbReference>
<feature type="region of interest" description="Disordered" evidence="3">
    <location>
        <begin position="703"/>
        <end position="728"/>
    </location>
</feature>
<feature type="compositionally biased region" description="Polar residues" evidence="3">
    <location>
        <begin position="711"/>
        <end position="720"/>
    </location>
</feature>